<sequence length="94" mass="10486">MVLFGEHGGQAVLGDERRREEARRDQQHRHARAREGPAQLGGGSRHAQVVPEVEHPRLLQRLQVDLQLAQQIALAVAVGDDDPVTDRLRLFAGR</sequence>
<dbReference type="RefSeq" id="WP_267775570.1">
    <property type="nucleotide sequence ID" value="NZ_JAPNKE010000002.1"/>
</dbReference>
<feature type="compositionally biased region" description="Basic and acidic residues" evidence="1">
    <location>
        <begin position="14"/>
        <end position="25"/>
    </location>
</feature>
<reference evidence="2" key="1">
    <citation type="submission" date="2022-11" db="EMBL/GenBank/DDBJ databases">
        <title>Minimal conservation of predation-associated metabolite biosynthetic gene clusters underscores biosynthetic potential of Myxococcota including descriptions for ten novel species: Archangium lansinium sp. nov., Myxococcus landrumus sp. nov., Nannocystis bai.</title>
        <authorList>
            <person name="Ahearne A."/>
            <person name="Stevens C."/>
            <person name="Phillips K."/>
        </authorList>
    </citation>
    <scope>NUCLEOTIDE SEQUENCE</scope>
    <source>
        <strain evidence="2">Na p29</strain>
    </source>
</reference>
<dbReference type="AlphaFoldDB" id="A0A9X3EXJ2"/>
<feature type="region of interest" description="Disordered" evidence="1">
    <location>
        <begin position="1"/>
        <end position="47"/>
    </location>
</feature>
<evidence type="ECO:0000313" key="3">
    <source>
        <dbReference type="Proteomes" id="UP001150924"/>
    </source>
</evidence>
<accession>A0A9X3EXJ2</accession>
<name>A0A9X3EXJ2_9BACT</name>
<dbReference type="EMBL" id="JAPNKE010000002">
    <property type="protein sequence ID" value="MCY1012233.1"/>
    <property type="molecule type" value="Genomic_DNA"/>
</dbReference>
<protein>
    <submittedName>
        <fullName evidence="2">Uncharacterized protein</fullName>
    </submittedName>
</protein>
<evidence type="ECO:0000256" key="1">
    <source>
        <dbReference type="SAM" id="MobiDB-lite"/>
    </source>
</evidence>
<comment type="caution">
    <text evidence="2">The sequence shown here is derived from an EMBL/GenBank/DDBJ whole genome shotgun (WGS) entry which is preliminary data.</text>
</comment>
<organism evidence="2 3">
    <name type="scientific">Nannocystis pusilla</name>
    <dbReference type="NCBI Taxonomy" id="889268"/>
    <lineage>
        <taxon>Bacteria</taxon>
        <taxon>Pseudomonadati</taxon>
        <taxon>Myxococcota</taxon>
        <taxon>Polyangia</taxon>
        <taxon>Nannocystales</taxon>
        <taxon>Nannocystaceae</taxon>
        <taxon>Nannocystis</taxon>
    </lineage>
</organism>
<dbReference type="Proteomes" id="UP001150924">
    <property type="component" value="Unassembled WGS sequence"/>
</dbReference>
<gene>
    <name evidence="2" type="ORF">OV079_43210</name>
</gene>
<proteinExistence type="predicted"/>
<evidence type="ECO:0000313" key="2">
    <source>
        <dbReference type="EMBL" id="MCY1012233.1"/>
    </source>
</evidence>
<keyword evidence="3" id="KW-1185">Reference proteome</keyword>